<proteinExistence type="predicted"/>
<dbReference type="Proteomes" id="UP001180489">
    <property type="component" value="Unassembled WGS sequence"/>
</dbReference>
<gene>
    <name evidence="3" type="ORF">RM863_02790</name>
</gene>
<dbReference type="InterPro" id="IPR036397">
    <property type="entry name" value="RNaseH_sf"/>
</dbReference>
<reference evidence="3" key="1">
    <citation type="submission" date="2024-05" db="EMBL/GenBank/DDBJ databases">
        <title>30 novel species of actinomycetes from the DSMZ collection.</title>
        <authorList>
            <person name="Nouioui I."/>
        </authorList>
    </citation>
    <scope>NUCLEOTIDE SEQUENCE</scope>
    <source>
        <strain evidence="3">DSM 41014</strain>
    </source>
</reference>
<evidence type="ECO:0000259" key="2">
    <source>
        <dbReference type="Pfam" id="PF13358"/>
    </source>
</evidence>
<organism evidence="3 4">
    <name type="scientific">Streptomyces hintoniae</name>
    <dbReference type="NCBI Taxonomy" id="3075521"/>
    <lineage>
        <taxon>Bacteria</taxon>
        <taxon>Bacillati</taxon>
        <taxon>Actinomycetota</taxon>
        <taxon>Actinomycetes</taxon>
        <taxon>Kitasatosporales</taxon>
        <taxon>Streptomycetaceae</taxon>
        <taxon>Streptomyces</taxon>
    </lineage>
</organism>
<comment type="caution">
    <text evidence="3">The sequence shown here is derived from an EMBL/GenBank/DDBJ whole genome shotgun (WGS) entry which is preliminary data.</text>
</comment>
<name>A0ABU2UCT0_9ACTN</name>
<dbReference type="EMBL" id="JAVRFF010000002">
    <property type="protein sequence ID" value="MDT0471065.1"/>
    <property type="molecule type" value="Genomic_DNA"/>
</dbReference>
<feature type="region of interest" description="Disordered" evidence="1">
    <location>
        <begin position="220"/>
        <end position="253"/>
    </location>
</feature>
<sequence>MAAHQKGAVKKRAWIVFLDESGVSPLPQIRRTYAPRGRTPLLRHRLNWKRASMAGALGYHSTDPERGARLCFHLKPGSYDTTGLIEVLEQMKVFYRGEQVVLVWDGLSAHWSRAMRAWAAEQDWLALERLPAYAPEPNPVELLWSSLKKRELANLVGDHLADVAEQGIHRINHNPPLPGSFLSNAHWPLADRSSTRFGLARPRAPCRVCIWRQARPQGRDLPLPAASRDAAQRGGRAMWSSTSSVSRSPIGIDRPGRRCRSGITVRHLVPSAARF</sequence>
<keyword evidence="4" id="KW-1185">Reference proteome</keyword>
<evidence type="ECO:0000256" key="1">
    <source>
        <dbReference type="SAM" id="MobiDB-lite"/>
    </source>
</evidence>
<evidence type="ECO:0000313" key="4">
    <source>
        <dbReference type="Proteomes" id="UP001180489"/>
    </source>
</evidence>
<feature type="domain" description="Tc1-like transposase DDE" evidence="2">
    <location>
        <begin position="15"/>
        <end position="152"/>
    </location>
</feature>
<evidence type="ECO:0000313" key="3">
    <source>
        <dbReference type="EMBL" id="MDT0471065.1"/>
    </source>
</evidence>
<dbReference type="RefSeq" id="WP_311633978.1">
    <property type="nucleotide sequence ID" value="NZ_JAVRFF010000002.1"/>
</dbReference>
<protein>
    <submittedName>
        <fullName evidence="3">Transposase</fullName>
    </submittedName>
</protein>
<dbReference type="Gene3D" id="3.30.420.10">
    <property type="entry name" value="Ribonuclease H-like superfamily/Ribonuclease H"/>
    <property type="match status" value="1"/>
</dbReference>
<accession>A0ABU2UCT0</accession>
<dbReference type="Pfam" id="PF13358">
    <property type="entry name" value="DDE_3"/>
    <property type="match status" value="1"/>
</dbReference>
<dbReference type="InterPro" id="IPR038717">
    <property type="entry name" value="Tc1-like_DDE_dom"/>
</dbReference>